<evidence type="ECO:0000256" key="1">
    <source>
        <dbReference type="SAM" id="SignalP"/>
    </source>
</evidence>
<evidence type="ECO:0008006" key="4">
    <source>
        <dbReference type="Google" id="ProtNLM"/>
    </source>
</evidence>
<proteinExistence type="predicted"/>
<sequence length="124" mass="14060">MMEITISLCLFFLFCTRQLKKKKHPKERKHQRKPQTTKQKHFFAVLSDQSARSPSNICFLKRENSAVSLATLYHNLNLKNKNKIDPHLYTVCDCAELGDWAGWGVPALGPCRGCGPGTGWRAAE</sequence>
<dbReference type="AlphaFoldDB" id="A0A7J7TA53"/>
<accession>A0A7J7TA53</accession>
<evidence type="ECO:0000313" key="2">
    <source>
        <dbReference type="EMBL" id="KAF6297586.1"/>
    </source>
</evidence>
<keyword evidence="3" id="KW-1185">Reference proteome</keyword>
<name>A0A7J7TA53_PIPKU</name>
<evidence type="ECO:0000313" key="3">
    <source>
        <dbReference type="Proteomes" id="UP000558488"/>
    </source>
</evidence>
<feature type="chain" id="PRO_5029595474" description="Secreted protein" evidence="1">
    <location>
        <begin position="19"/>
        <end position="124"/>
    </location>
</feature>
<keyword evidence="1" id="KW-0732">Signal</keyword>
<feature type="signal peptide" evidence="1">
    <location>
        <begin position="1"/>
        <end position="18"/>
    </location>
</feature>
<dbReference type="EMBL" id="JACAGB010000030">
    <property type="protein sequence ID" value="KAF6297586.1"/>
    <property type="molecule type" value="Genomic_DNA"/>
</dbReference>
<protein>
    <recommendedName>
        <fullName evidence="4">Secreted protein</fullName>
    </recommendedName>
</protein>
<comment type="caution">
    <text evidence="2">The sequence shown here is derived from an EMBL/GenBank/DDBJ whole genome shotgun (WGS) entry which is preliminary data.</text>
</comment>
<gene>
    <name evidence="2" type="ORF">mPipKuh1_009673</name>
</gene>
<reference evidence="2 3" key="1">
    <citation type="journal article" date="2020" name="Nature">
        <title>Six reference-quality genomes reveal evolution of bat adaptations.</title>
        <authorList>
            <person name="Jebb D."/>
            <person name="Huang Z."/>
            <person name="Pippel M."/>
            <person name="Hughes G.M."/>
            <person name="Lavrichenko K."/>
            <person name="Devanna P."/>
            <person name="Winkler S."/>
            <person name="Jermiin L.S."/>
            <person name="Skirmuntt E.C."/>
            <person name="Katzourakis A."/>
            <person name="Burkitt-Gray L."/>
            <person name="Ray D.A."/>
            <person name="Sullivan K.A.M."/>
            <person name="Roscito J.G."/>
            <person name="Kirilenko B.M."/>
            <person name="Davalos L.M."/>
            <person name="Corthals A.P."/>
            <person name="Power M.L."/>
            <person name="Jones G."/>
            <person name="Ransome R.D."/>
            <person name="Dechmann D.K.N."/>
            <person name="Locatelli A.G."/>
            <person name="Puechmaille S.J."/>
            <person name="Fedrigo O."/>
            <person name="Jarvis E.D."/>
            <person name="Hiller M."/>
            <person name="Vernes S.C."/>
            <person name="Myers E.W."/>
            <person name="Teeling E.C."/>
        </authorList>
    </citation>
    <scope>NUCLEOTIDE SEQUENCE [LARGE SCALE GENOMIC DNA]</scope>
    <source>
        <strain evidence="2">MPipKuh1</strain>
        <tissue evidence="2">Flight muscle</tissue>
    </source>
</reference>
<dbReference type="Proteomes" id="UP000558488">
    <property type="component" value="Unassembled WGS sequence"/>
</dbReference>
<organism evidence="2 3">
    <name type="scientific">Pipistrellus kuhlii</name>
    <name type="common">Kuhl's pipistrelle</name>
    <dbReference type="NCBI Taxonomy" id="59472"/>
    <lineage>
        <taxon>Eukaryota</taxon>
        <taxon>Metazoa</taxon>
        <taxon>Chordata</taxon>
        <taxon>Craniata</taxon>
        <taxon>Vertebrata</taxon>
        <taxon>Euteleostomi</taxon>
        <taxon>Mammalia</taxon>
        <taxon>Eutheria</taxon>
        <taxon>Laurasiatheria</taxon>
        <taxon>Chiroptera</taxon>
        <taxon>Yangochiroptera</taxon>
        <taxon>Vespertilionidae</taxon>
        <taxon>Pipistrellus</taxon>
    </lineage>
</organism>